<protein>
    <submittedName>
        <fullName evidence="1">Uncharacterized protein</fullName>
    </submittedName>
</protein>
<dbReference type="Proteomes" id="UP000001007">
    <property type="component" value="Chromosome"/>
</dbReference>
<name>Q8KF81_CHLTE</name>
<organism evidence="1 2">
    <name type="scientific">Chlorobaculum tepidum (strain ATCC 49652 / DSM 12025 / NBRC 103806 / TLS)</name>
    <name type="common">Chlorobium tepidum</name>
    <dbReference type="NCBI Taxonomy" id="194439"/>
    <lineage>
        <taxon>Bacteria</taxon>
        <taxon>Pseudomonadati</taxon>
        <taxon>Chlorobiota</taxon>
        <taxon>Chlorobiia</taxon>
        <taxon>Chlorobiales</taxon>
        <taxon>Chlorobiaceae</taxon>
        <taxon>Chlorobaculum</taxon>
    </lineage>
</organism>
<evidence type="ECO:0000313" key="1">
    <source>
        <dbReference type="EMBL" id="AAM71693.1"/>
    </source>
</evidence>
<evidence type="ECO:0000313" key="2">
    <source>
        <dbReference type="Proteomes" id="UP000001007"/>
    </source>
</evidence>
<reference evidence="1 2" key="1">
    <citation type="journal article" date="2002" name="Proc. Natl. Acad. Sci. U.S.A.">
        <title>The complete genome sequence of Chlorobium tepidum TLS, a photosynthetic, anaerobic, green-sulfur bacterium.</title>
        <authorList>
            <person name="Eisen J.A."/>
            <person name="Nelson K.E."/>
            <person name="Paulsen I.T."/>
            <person name="Heidelberg J.F."/>
            <person name="Wu M."/>
            <person name="Dodson R.J."/>
            <person name="Deboy R."/>
            <person name="Gwinn M.L."/>
            <person name="Nelson W.C."/>
            <person name="Haft D.H."/>
            <person name="Hickey E.K."/>
            <person name="Peterson J.D."/>
            <person name="Durkin A.S."/>
            <person name="Kolonay J.L."/>
            <person name="Yang F."/>
            <person name="Holt I."/>
            <person name="Umayam L.A."/>
            <person name="Mason T."/>
            <person name="Brenner M."/>
            <person name="Shea T.P."/>
            <person name="Parksey D."/>
            <person name="Nierman W.C."/>
            <person name="Feldblyum T.V."/>
            <person name="Hansen C.L."/>
            <person name="Craven M.B."/>
            <person name="Radune D."/>
            <person name="Vamathevan J."/>
            <person name="Khouri H."/>
            <person name="White O."/>
            <person name="Gruber T.M."/>
            <person name="Ketchum K.A."/>
            <person name="Venter J.C."/>
            <person name="Tettelin H."/>
            <person name="Bryant D.A."/>
            <person name="Fraser C.M."/>
        </authorList>
    </citation>
    <scope>NUCLEOTIDE SEQUENCE [LARGE SCALE GENOMIC DNA]</scope>
    <source>
        <strain evidence="2">ATCC 49652 / DSM 12025 / NBRC 103806 / TLS</strain>
    </source>
</reference>
<dbReference type="EnsemblBacteria" id="AAM71693">
    <property type="protein sequence ID" value="AAM71693"/>
    <property type="gene ID" value="CT0449"/>
</dbReference>
<proteinExistence type="predicted"/>
<sequence length="49" mass="5565">MPERYRKSGGHGALDAETVWSLPWWERAGREGYTGEARMVSSLSETPRL</sequence>
<dbReference type="STRING" id="194439.CT0449"/>
<dbReference type="EMBL" id="AE006470">
    <property type="protein sequence ID" value="AAM71693.1"/>
    <property type="molecule type" value="Genomic_DNA"/>
</dbReference>
<dbReference type="AlphaFoldDB" id="Q8KF81"/>
<accession>Q8KF81</accession>
<dbReference type="HOGENOM" id="CLU_3133820_0_0_10"/>
<keyword evidence="2" id="KW-1185">Reference proteome</keyword>
<dbReference type="KEGG" id="cte:CT0449"/>
<gene>
    <name evidence="1" type="ordered locus">CT0449</name>
</gene>